<dbReference type="EMBL" id="JAVDVX010000001">
    <property type="protein sequence ID" value="MDR7088380.1"/>
    <property type="molecule type" value="Genomic_DNA"/>
</dbReference>
<feature type="region of interest" description="Disordered" evidence="1">
    <location>
        <begin position="1"/>
        <end position="27"/>
    </location>
</feature>
<dbReference type="Pfam" id="PF08985">
    <property type="entry name" value="DP-EP"/>
    <property type="match status" value="1"/>
</dbReference>
<gene>
    <name evidence="2" type="ORF">J2X05_000383</name>
</gene>
<reference evidence="2 3" key="1">
    <citation type="submission" date="2023-07" db="EMBL/GenBank/DDBJ databases">
        <title>Sorghum-associated microbial communities from plants grown in Nebraska, USA.</title>
        <authorList>
            <person name="Schachtman D."/>
        </authorList>
    </citation>
    <scope>NUCLEOTIDE SEQUENCE [LARGE SCALE GENOMIC DNA]</scope>
    <source>
        <strain evidence="2 3">BE190</strain>
    </source>
</reference>
<proteinExistence type="predicted"/>
<protein>
    <submittedName>
        <fullName evidence="2">Uncharacterized protein</fullName>
    </submittedName>
</protein>
<sequence length="194" mass="20931">MAAEKKKADKKTEKKPVKKVAASAKKPVKKSAKNVATVGDVTVNVPKGGQVIKFFNLVPAMPTVSGPGDWKFTEVGSTVDISTLTVRFELNPSAIEREFERAILVIKMQPNPSTNGTWRFALSGVATDAADSDPSNDIALEIIDNGFTMLVYVHVLENSEEAIPFGFVASFTNAATGAVSIYESQDPTIYPRRP</sequence>
<keyword evidence="3" id="KW-1185">Reference proteome</keyword>
<comment type="caution">
    <text evidence="2">The sequence shown here is derived from an EMBL/GenBank/DDBJ whole genome shotgun (WGS) entry which is preliminary data.</text>
</comment>
<evidence type="ECO:0000313" key="2">
    <source>
        <dbReference type="EMBL" id="MDR7088380.1"/>
    </source>
</evidence>
<evidence type="ECO:0000313" key="3">
    <source>
        <dbReference type="Proteomes" id="UP001253595"/>
    </source>
</evidence>
<evidence type="ECO:0000256" key="1">
    <source>
        <dbReference type="SAM" id="MobiDB-lite"/>
    </source>
</evidence>
<dbReference type="InterPro" id="IPR015078">
    <property type="entry name" value="DP-EP"/>
</dbReference>
<dbReference type="Proteomes" id="UP001253595">
    <property type="component" value="Unassembled WGS sequence"/>
</dbReference>
<accession>A0ABU1UT72</accession>
<dbReference type="RefSeq" id="WP_310067946.1">
    <property type="nucleotide sequence ID" value="NZ_JAVDVX010000001.1"/>
</dbReference>
<feature type="compositionally biased region" description="Basic and acidic residues" evidence="1">
    <location>
        <begin position="1"/>
        <end position="15"/>
    </location>
</feature>
<organism evidence="2 3">
    <name type="scientific">Cellvibrio fibrivorans</name>
    <dbReference type="NCBI Taxonomy" id="126350"/>
    <lineage>
        <taxon>Bacteria</taxon>
        <taxon>Pseudomonadati</taxon>
        <taxon>Pseudomonadota</taxon>
        <taxon>Gammaproteobacteria</taxon>
        <taxon>Cellvibrionales</taxon>
        <taxon>Cellvibrionaceae</taxon>
        <taxon>Cellvibrio</taxon>
    </lineage>
</organism>
<name>A0ABU1UT72_9GAMM</name>